<feature type="domain" description="Chromatin assembly factor 1 subunit Cac1-like C-terminal" evidence="7">
    <location>
        <begin position="709"/>
        <end position="759"/>
    </location>
</feature>
<gene>
    <name evidence="8" type="ORF">RCOM_1076830</name>
</gene>
<dbReference type="Pfam" id="PF12253">
    <property type="entry name" value="CAF1A_dimeriz"/>
    <property type="match status" value="1"/>
</dbReference>
<feature type="region of interest" description="Disordered" evidence="5">
    <location>
        <begin position="796"/>
        <end position="823"/>
    </location>
</feature>
<evidence type="ECO:0000256" key="3">
    <source>
        <dbReference type="ARBA" id="ARBA00023204"/>
    </source>
</evidence>
<dbReference type="KEGG" id="rcu:8278923"/>
<dbReference type="GO" id="GO:0005634">
    <property type="term" value="C:nucleus"/>
    <property type="evidence" value="ECO:0000318"/>
    <property type="project" value="GO_Central"/>
</dbReference>
<dbReference type="InterPro" id="IPR022043">
    <property type="entry name" value="CAF1A_DD"/>
</dbReference>
<dbReference type="Pfam" id="PF21796">
    <property type="entry name" value="Cac1_C"/>
    <property type="match status" value="1"/>
</dbReference>
<dbReference type="GO" id="GO:0033186">
    <property type="term" value="C:CAF-1 complex"/>
    <property type="evidence" value="ECO:0000318"/>
    <property type="project" value="GO_Central"/>
</dbReference>
<keyword evidence="9" id="KW-1185">Reference proteome</keyword>
<organism evidence="8 9">
    <name type="scientific">Ricinus communis</name>
    <name type="common">Castor bean</name>
    <dbReference type="NCBI Taxonomy" id="3988"/>
    <lineage>
        <taxon>Eukaryota</taxon>
        <taxon>Viridiplantae</taxon>
        <taxon>Streptophyta</taxon>
        <taxon>Embryophyta</taxon>
        <taxon>Tracheophyta</taxon>
        <taxon>Spermatophyta</taxon>
        <taxon>Magnoliopsida</taxon>
        <taxon>eudicotyledons</taxon>
        <taxon>Gunneridae</taxon>
        <taxon>Pentapetalae</taxon>
        <taxon>rosids</taxon>
        <taxon>fabids</taxon>
        <taxon>Malpighiales</taxon>
        <taxon>Euphorbiaceae</taxon>
        <taxon>Acalyphoideae</taxon>
        <taxon>Acalypheae</taxon>
        <taxon>Ricinus</taxon>
    </lineage>
</organism>
<evidence type="ECO:0000256" key="2">
    <source>
        <dbReference type="ARBA" id="ARBA00022763"/>
    </source>
</evidence>
<evidence type="ECO:0000259" key="6">
    <source>
        <dbReference type="Pfam" id="PF12253"/>
    </source>
</evidence>
<dbReference type="PANTHER" id="PTHR15272:SF0">
    <property type="entry name" value="CHROMATIN ASSEMBLY FACTOR 1 SUBUNIT A"/>
    <property type="match status" value="1"/>
</dbReference>
<evidence type="ECO:0000256" key="1">
    <source>
        <dbReference type="ARBA" id="ARBA00004123"/>
    </source>
</evidence>
<proteinExistence type="predicted"/>
<comment type="subcellular location">
    <subcellularLocation>
        <location evidence="1">Nucleus</location>
    </subcellularLocation>
</comment>
<evidence type="ECO:0000256" key="4">
    <source>
        <dbReference type="ARBA" id="ARBA00023242"/>
    </source>
</evidence>
<dbReference type="STRING" id="3988.B9RM13"/>
<feature type="compositionally biased region" description="Acidic residues" evidence="5">
    <location>
        <begin position="516"/>
        <end position="532"/>
    </location>
</feature>
<dbReference type="Proteomes" id="UP000008311">
    <property type="component" value="Unassembled WGS sequence"/>
</dbReference>
<evidence type="ECO:0000256" key="5">
    <source>
        <dbReference type="SAM" id="MobiDB-lite"/>
    </source>
</evidence>
<dbReference type="InterPro" id="IPR048800">
    <property type="entry name" value="Cac1-like_C"/>
</dbReference>
<dbReference type="OrthoDB" id="440676at2759"/>
<name>B9RM13_RICCO</name>
<dbReference type="GO" id="GO:0006281">
    <property type="term" value="P:DNA repair"/>
    <property type="evidence" value="ECO:0007669"/>
    <property type="project" value="UniProtKB-KW"/>
</dbReference>
<evidence type="ECO:0000313" key="8">
    <source>
        <dbReference type="EMBL" id="EEF47336.1"/>
    </source>
</evidence>
<keyword evidence="3" id="KW-0234">DNA repair</keyword>
<evidence type="ECO:0000259" key="7">
    <source>
        <dbReference type="Pfam" id="PF21796"/>
    </source>
</evidence>
<feature type="compositionally biased region" description="Polar residues" evidence="5">
    <location>
        <begin position="347"/>
        <end position="367"/>
    </location>
</feature>
<feature type="compositionally biased region" description="Basic and acidic residues" evidence="5">
    <location>
        <begin position="270"/>
        <end position="327"/>
    </location>
</feature>
<dbReference type="GO" id="GO:0006334">
    <property type="term" value="P:nucleosome assembly"/>
    <property type="evidence" value="ECO:0000318"/>
    <property type="project" value="GO_Central"/>
</dbReference>
<dbReference type="PANTHER" id="PTHR15272">
    <property type="entry name" value="CHROMATIN ASSEMBLY FACTOR 1 SUBUNIT A CAF-1 SUBUNIT A"/>
    <property type="match status" value="1"/>
</dbReference>
<dbReference type="EMBL" id="EQ973789">
    <property type="protein sequence ID" value="EEF47336.1"/>
    <property type="molecule type" value="Genomic_DNA"/>
</dbReference>
<dbReference type="eggNOG" id="KOG4364">
    <property type="taxonomic scope" value="Eukaryota"/>
</dbReference>
<dbReference type="InParanoid" id="B9RM13"/>
<accession>B9RM13</accession>
<dbReference type="FunCoup" id="B9RM13">
    <property type="interactions" value="521"/>
</dbReference>
<feature type="region of interest" description="Disordered" evidence="5">
    <location>
        <begin position="270"/>
        <end position="367"/>
    </location>
</feature>
<feature type="region of interest" description="Disordered" evidence="5">
    <location>
        <begin position="504"/>
        <end position="569"/>
    </location>
</feature>
<evidence type="ECO:0000313" key="9">
    <source>
        <dbReference type="Proteomes" id="UP000008311"/>
    </source>
</evidence>
<keyword evidence="2" id="KW-0227">DNA damage</keyword>
<protein>
    <submittedName>
        <fullName evidence="8">Chromatin assembly factor 1, subunit A, putative</fullName>
    </submittedName>
</protein>
<sequence length="823" mass="94197">MVESSRMVIDLDDEPKKTLKRKRASLTSVLTIEQKAAQMEALKKEMEGLYGYYAEMMKKKGGFGLDWEISGNENMVNGMVGLLMEESELALSKLVEVIYEKLSNFNSNMIATVALVKSAVLFVGQRVMYGVPNVDADVLEDQTPDSLWCWETRDLKLLPKSVRGEIKIRRICRKKIHERISAVSAMLAALQKSESDQSHKFDLMKASEKLSKVLQEADIRLLVDTLLQKNGAELADKEAKREQKLLIKQLEKNKREVEKEKRRMDLELLKEKRQTEKEHKRLQEETEKDEKRREREESETRRQIRKQQEEAEKEQRRKEREEAELKRKNAIKKQASIMERFLKRSKSNSPCPNDETSTKATTSDSVSKQRLKIPEAVTLAMDFTLSSNDDIGIDNIWKFHLSSWCHMGRSIRSNRKQHWSIRQKPKTELFKELKLTGNRDLAHDDESSVEKLVSGWEQSSDDRSCVMNLESSDARKIQRKQLLQFDKSHRPAFYGIWPKKSHVVGPRHPFRKEPDLDYDVDSDEEWEEEDPGESLSDCDKDDEEQSLEEGCLKDDEDESEDGFFVPDGYLSENEGVEVDRLETDLSVDEARGTPSCKQELENEEFRTLLQWQKYLNNLTEIALRKNQPLIILNLMHEKDPLSAAKDLTGTFKSEKMCLEALSMRMNPGGLPVEISVVDMLAEDQDACLSIVKASNTHISAVTTIQESDMPIVVSAIQSGSHSINKVVELLQQKFPTVSKSQIRNKVREISDFVDNRWQVKKEILDKVGISISPEKGGGRMQNISKFFSKRCLPPAAESINPEATSPEPSRKPGSAVQGQQACT</sequence>
<reference evidence="9" key="1">
    <citation type="journal article" date="2010" name="Nat. Biotechnol.">
        <title>Draft genome sequence of the oilseed species Ricinus communis.</title>
        <authorList>
            <person name="Chan A.P."/>
            <person name="Crabtree J."/>
            <person name="Zhao Q."/>
            <person name="Lorenzi H."/>
            <person name="Orvis J."/>
            <person name="Puiu D."/>
            <person name="Melake-Berhan A."/>
            <person name="Jones K.M."/>
            <person name="Redman J."/>
            <person name="Chen G."/>
            <person name="Cahoon E.B."/>
            <person name="Gedil M."/>
            <person name="Stanke M."/>
            <person name="Haas B.J."/>
            <person name="Wortman J.R."/>
            <person name="Fraser-Liggett C.M."/>
            <person name="Ravel J."/>
            <person name="Rabinowicz P.D."/>
        </authorList>
    </citation>
    <scope>NUCLEOTIDE SEQUENCE [LARGE SCALE GENOMIC DNA]</scope>
    <source>
        <strain evidence="9">cv. Hale</strain>
    </source>
</reference>
<keyword evidence="4" id="KW-0539">Nucleus</keyword>
<feature type="domain" description="Chromatin assembly factor 1 subunit A dimerization" evidence="6">
    <location>
        <begin position="481"/>
        <end position="547"/>
    </location>
</feature>
<dbReference type="AlphaFoldDB" id="B9RM13"/>